<name>A0A418ST80_9RHOB</name>
<dbReference type="PANTHER" id="PTHR32196:SF72">
    <property type="entry name" value="RIBOSE IMPORT PERMEASE PROTEIN RBSC"/>
    <property type="match status" value="1"/>
</dbReference>
<feature type="transmembrane region" description="Helical" evidence="6">
    <location>
        <begin position="104"/>
        <end position="126"/>
    </location>
</feature>
<feature type="transmembrane region" description="Helical" evidence="6">
    <location>
        <begin position="642"/>
        <end position="661"/>
    </location>
</feature>
<feature type="transmembrane region" description="Helical" evidence="6">
    <location>
        <begin position="418"/>
        <end position="438"/>
    </location>
</feature>
<feature type="transmembrane region" description="Helical" evidence="6">
    <location>
        <begin position="277"/>
        <end position="296"/>
    </location>
</feature>
<keyword evidence="2" id="KW-1003">Cell membrane</keyword>
<dbReference type="InterPro" id="IPR001851">
    <property type="entry name" value="ABC_transp_permease"/>
</dbReference>
<keyword evidence="3 6" id="KW-0812">Transmembrane</keyword>
<reference evidence="8" key="1">
    <citation type="submission" date="2018-09" db="EMBL/GenBank/DDBJ databases">
        <title>Acidovorax cavernicola nov. sp. isolated from Gruta de las Maravillas (Aracena, Spain).</title>
        <authorList>
            <person name="Jurado V."/>
            <person name="Gutierrez-Patricio S."/>
            <person name="Gonzalez-Pimentel J.L."/>
            <person name="Miller A.Z."/>
            <person name="Laiz L."/>
            <person name="Saiz-Jimenez C."/>
        </authorList>
    </citation>
    <scope>NUCLEOTIDE SEQUENCE [LARGE SCALE GENOMIC DNA]</scope>
    <source>
        <strain evidence="8">1011MAR3C25</strain>
    </source>
</reference>
<dbReference type="EMBL" id="QZCG01000009">
    <property type="protein sequence ID" value="RJE84185.1"/>
    <property type="molecule type" value="Genomic_DNA"/>
</dbReference>
<dbReference type="GO" id="GO:0022857">
    <property type="term" value="F:transmembrane transporter activity"/>
    <property type="evidence" value="ECO:0007669"/>
    <property type="project" value="InterPro"/>
</dbReference>
<feature type="transmembrane region" description="Helical" evidence="6">
    <location>
        <begin position="24"/>
        <end position="49"/>
    </location>
</feature>
<feature type="transmembrane region" description="Helical" evidence="6">
    <location>
        <begin position="577"/>
        <end position="608"/>
    </location>
</feature>
<feature type="transmembrane region" description="Helical" evidence="6">
    <location>
        <begin position="171"/>
        <end position="192"/>
    </location>
</feature>
<gene>
    <name evidence="7" type="ORF">D3P04_14395</name>
</gene>
<sequence length="689" mass="71538">MVVQSRATRMEALTKLALGRHRGLITVLIVLAILAIIIVGASAHALSYYDISQIVTGGTTLSILAVGQTLVVLTGGFDLSAAATVSLVNVSLASLPPGMVTSPLLLGLLGIGIGAVVGAVNGFFVAYMRLQPIVVTLATMFIIQGITLLVMPTPGGMIEGSLSGWFVSDAIPGILPMSGLIILVCLACWYWLKKTPFGLAIYAVGGDAESARDTGLKSSQVLFLTYMLAGGLYGLAGVCISAQTGAGDPLVGNPMLLQMFAAVVVGGTMLGGGRGGLTGSVAGAFVLILTLNILLILNVSAYYSTVAESSILLIAVLLGAIHRKSVLAQNLYRLRSYISAWREGSLSSQLNLVHKKLSLPINENESDVAPRPTLSEWCARNQRTIMLVLPAYLSVMLVVIVTQAVLGNTLLNGNYYNTVLVLSSFLAVLALGQGCVILTGGLDLSLPWVIALSGIVVSSMTAGSNPALLYALPIVLLMGCVIGMANGAGVVFLGLSPFVMTLAMNGILQGAALLYSNGTPDGFADPALRQFMSSRILGITPVVLFMLVFVIFAILLTTRTAFGRRLYAIGNSRRAAVLSGINVNVTIILVYMLSGFCAALVGILLSGLAGQASLGMGDEYLLPSIAAVVIGGTLINGGRGTYVGMLGGVLLLTALQTLLSGTTLPTSSRSIVYGMVILSAVVLLRERRS</sequence>
<keyword evidence="5 6" id="KW-0472">Membrane</keyword>
<evidence type="ECO:0000256" key="6">
    <source>
        <dbReference type="SAM" id="Phobius"/>
    </source>
</evidence>
<keyword evidence="4 6" id="KW-1133">Transmembrane helix</keyword>
<protein>
    <submittedName>
        <fullName evidence="7">ABC transporter permease</fullName>
    </submittedName>
</protein>
<dbReference type="PANTHER" id="PTHR32196">
    <property type="entry name" value="ABC TRANSPORTER PERMEASE PROTEIN YPHD-RELATED-RELATED"/>
    <property type="match status" value="1"/>
</dbReference>
<proteinExistence type="predicted"/>
<comment type="caution">
    <text evidence="7">The sequence shown here is derived from an EMBL/GenBank/DDBJ whole genome shotgun (WGS) entry which is preliminary data.</text>
</comment>
<feature type="transmembrane region" description="Helical" evidence="6">
    <location>
        <begin position="385"/>
        <end position="406"/>
    </location>
</feature>
<feature type="transmembrane region" description="Helical" evidence="6">
    <location>
        <begin position="302"/>
        <end position="321"/>
    </location>
</feature>
<evidence type="ECO:0000256" key="5">
    <source>
        <dbReference type="ARBA" id="ARBA00023136"/>
    </source>
</evidence>
<accession>A0A418ST80</accession>
<dbReference type="AlphaFoldDB" id="A0A418ST80"/>
<feature type="transmembrane region" description="Helical" evidence="6">
    <location>
        <begin position="445"/>
        <end position="462"/>
    </location>
</feature>
<dbReference type="OrthoDB" id="7284468at2"/>
<keyword evidence="8" id="KW-1185">Reference proteome</keyword>
<feature type="transmembrane region" description="Helical" evidence="6">
    <location>
        <begin position="468"/>
        <end position="491"/>
    </location>
</feature>
<evidence type="ECO:0000256" key="4">
    <source>
        <dbReference type="ARBA" id="ARBA00022989"/>
    </source>
</evidence>
<evidence type="ECO:0000313" key="7">
    <source>
        <dbReference type="EMBL" id="RJE84185.1"/>
    </source>
</evidence>
<evidence type="ECO:0000256" key="2">
    <source>
        <dbReference type="ARBA" id="ARBA00022475"/>
    </source>
</evidence>
<evidence type="ECO:0000313" key="8">
    <source>
        <dbReference type="Proteomes" id="UP000284202"/>
    </source>
</evidence>
<organism evidence="7 8">
    <name type="scientific">Paracoccus onubensis</name>
    <dbReference type="NCBI Taxonomy" id="1675788"/>
    <lineage>
        <taxon>Bacteria</taxon>
        <taxon>Pseudomonadati</taxon>
        <taxon>Pseudomonadota</taxon>
        <taxon>Alphaproteobacteria</taxon>
        <taxon>Rhodobacterales</taxon>
        <taxon>Paracoccaceae</taxon>
        <taxon>Paracoccus</taxon>
    </lineage>
</organism>
<dbReference type="GO" id="GO:0005886">
    <property type="term" value="C:plasma membrane"/>
    <property type="evidence" value="ECO:0007669"/>
    <property type="project" value="UniProtKB-SubCell"/>
</dbReference>
<evidence type="ECO:0000256" key="3">
    <source>
        <dbReference type="ARBA" id="ARBA00022692"/>
    </source>
</evidence>
<feature type="transmembrane region" description="Helical" evidence="6">
    <location>
        <begin position="250"/>
        <end position="270"/>
    </location>
</feature>
<feature type="transmembrane region" description="Helical" evidence="6">
    <location>
        <begin position="133"/>
        <end position="151"/>
    </location>
</feature>
<dbReference type="Pfam" id="PF02653">
    <property type="entry name" value="BPD_transp_2"/>
    <property type="match status" value="2"/>
</dbReference>
<feature type="transmembrane region" description="Helical" evidence="6">
    <location>
        <begin position="221"/>
        <end position="244"/>
    </location>
</feature>
<feature type="transmembrane region" description="Helical" evidence="6">
    <location>
        <begin position="620"/>
        <end position="635"/>
    </location>
</feature>
<feature type="transmembrane region" description="Helical" evidence="6">
    <location>
        <begin position="667"/>
        <end position="684"/>
    </location>
</feature>
<dbReference type="Proteomes" id="UP000284202">
    <property type="component" value="Unassembled WGS sequence"/>
</dbReference>
<feature type="transmembrane region" description="Helical" evidence="6">
    <location>
        <begin position="536"/>
        <end position="556"/>
    </location>
</feature>
<evidence type="ECO:0000256" key="1">
    <source>
        <dbReference type="ARBA" id="ARBA00004651"/>
    </source>
</evidence>
<dbReference type="CDD" id="cd06579">
    <property type="entry name" value="TM_PBP1_transp_AraH_like"/>
    <property type="match status" value="2"/>
</dbReference>
<feature type="transmembrane region" description="Helical" evidence="6">
    <location>
        <begin position="498"/>
        <end position="516"/>
    </location>
</feature>
<comment type="subcellular location">
    <subcellularLocation>
        <location evidence="1">Cell membrane</location>
        <topology evidence="1">Multi-pass membrane protein</topology>
    </subcellularLocation>
</comment>